<evidence type="ECO:0000313" key="2">
    <source>
        <dbReference type="Proteomes" id="UP000266673"/>
    </source>
</evidence>
<dbReference type="Proteomes" id="UP000266673">
    <property type="component" value="Unassembled WGS sequence"/>
</dbReference>
<reference evidence="1 2" key="1">
    <citation type="submission" date="2018-06" db="EMBL/GenBank/DDBJ databases">
        <title>Comparative genomics reveals the genomic features of Rhizophagus irregularis, R. cerebriforme, R. diaphanum and Gigaspora rosea, and their symbiotic lifestyle signature.</title>
        <authorList>
            <person name="Morin E."/>
            <person name="San Clemente H."/>
            <person name="Chen E.C.H."/>
            <person name="De La Providencia I."/>
            <person name="Hainaut M."/>
            <person name="Kuo A."/>
            <person name="Kohler A."/>
            <person name="Murat C."/>
            <person name="Tang N."/>
            <person name="Roy S."/>
            <person name="Loubradou J."/>
            <person name="Henrissat B."/>
            <person name="Grigoriev I.V."/>
            <person name="Corradi N."/>
            <person name="Roux C."/>
            <person name="Martin F.M."/>
        </authorList>
    </citation>
    <scope>NUCLEOTIDE SEQUENCE [LARGE SCALE GENOMIC DNA]</scope>
    <source>
        <strain evidence="1 2">DAOM 194757</strain>
    </source>
</reference>
<keyword evidence="2" id="KW-1185">Reference proteome</keyword>
<sequence>MAGPEPGWPKLTAFREHIGEFDGDVKSYRPWRNQLENAFTIFGIKDIMIFGRFSGNPKVGYTQVDETAATTGLAAAPHTRWSTEFIMQVLAIVRTKLKGTALEIFDAEIGNINCYWRSDINNRDAIVATLKDIINYPIDSNHPYSQAFHQTATDAAARCTPAIHAGTEQKGFREVFVNAFLVDSIQQTSQKDLWNFDFNKNLDYNNNNRMRNQINKYKKLLEISNWQWANNFYGGEYMFLLSKMPPKIMQHIASMEPKPRNRTEFFKAADAQFLSERLTKSITGNLKISHYKDPKRSIKFNNKLSETQRT</sequence>
<name>A0A397UZI0_9GLOM</name>
<protein>
    <submittedName>
        <fullName evidence="1">Uncharacterized protein</fullName>
    </submittedName>
</protein>
<organism evidence="1 2">
    <name type="scientific">Gigaspora rosea</name>
    <dbReference type="NCBI Taxonomy" id="44941"/>
    <lineage>
        <taxon>Eukaryota</taxon>
        <taxon>Fungi</taxon>
        <taxon>Fungi incertae sedis</taxon>
        <taxon>Mucoromycota</taxon>
        <taxon>Glomeromycotina</taxon>
        <taxon>Glomeromycetes</taxon>
        <taxon>Diversisporales</taxon>
        <taxon>Gigasporaceae</taxon>
        <taxon>Gigaspora</taxon>
    </lineage>
</organism>
<accession>A0A397UZI0</accession>
<dbReference type="OrthoDB" id="2422081at2759"/>
<evidence type="ECO:0000313" key="1">
    <source>
        <dbReference type="EMBL" id="RIB14557.1"/>
    </source>
</evidence>
<proteinExistence type="predicted"/>
<comment type="caution">
    <text evidence="1">The sequence shown here is derived from an EMBL/GenBank/DDBJ whole genome shotgun (WGS) entry which is preliminary data.</text>
</comment>
<dbReference type="AlphaFoldDB" id="A0A397UZI0"/>
<dbReference type="EMBL" id="QKWP01000819">
    <property type="protein sequence ID" value="RIB14557.1"/>
    <property type="molecule type" value="Genomic_DNA"/>
</dbReference>
<gene>
    <name evidence="1" type="ORF">C2G38_2248158</name>
</gene>